<proteinExistence type="predicted"/>
<evidence type="ECO:0000313" key="1">
    <source>
        <dbReference type="EMBL" id="GJC83851.1"/>
    </source>
</evidence>
<evidence type="ECO:0000313" key="2">
    <source>
        <dbReference type="Proteomes" id="UP001055172"/>
    </source>
</evidence>
<protein>
    <submittedName>
        <fullName evidence="1">Uncharacterized protein</fullName>
    </submittedName>
</protein>
<comment type="caution">
    <text evidence="1">The sequence shown here is derived from an EMBL/GenBank/DDBJ whole genome shotgun (WGS) entry which is preliminary data.</text>
</comment>
<dbReference type="Proteomes" id="UP001055172">
    <property type="component" value="Unassembled WGS sequence"/>
</dbReference>
<gene>
    <name evidence="1" type="ORF">ColLi_06688</name>
</gene>
<accession>A0AA37GMM8</accession>
<keyword evidence="2" id="KW-1185">Reference proteome</keyword>
<dbReference type="EMBL" id="BPPX01000013">
    <property type="protein sequence ID" value="GJC83851.1"/>
    <property type="molecule type" value="Genomic_DNA"/>
</dbReference>
<dbReference type="AlphaFoldDB" id="A0AA37GMM8"/>
<organism evidence="1 2">
    <name type="scientific">Colletotrichum liriopes</name>
    <dbReference type="NCBI Taxonomy" id="708192"/>
    <lineage>
        <taxon>Eukaryota</taxon>
        <taxon>Fungi</taxon>
        <taxon>Dikarya</taxon>
        <taxon>Ascomycota</taxon>
        <taxon>Pezizomycotina</taxon>
        <taxon>Sordariomycetes</taxon>
        <taxon>Hypocreomycetidae</taxon>
        <taxon>Glomerellales</taxon>
        <taxon>Glomerellaceae</taxon>
        <taxon>Colletotrichum</taxon>
        <taxon>Colletotrichum spaethianum species complex</taxon>
    </lineage>
</organism>
<sequence>MKLQTDRLAALGPSHQHLGGADDDLIVVVAGVVALLDDEREENDPDDGVLGLEDLVCDGLVGAALVHERRVEGDRVGELSVGVVLGLQRREHHVLGALGAHLDGEVDGLPHHAAQL</sequence>
<reference evidence="1 2" key="1">
    <citation type="submission" date="2021-07" db="EMBL/GenBank/DDBJ databases">
        <title>Genome data of Colletotrichum spaethianum.</title>
        <authorList>
            <person name="Utami Y.D."/>
            <person name="Hiruma K."/>
        </authorList>
    </citation>
    <scope>NUCLEOTIDE SEQUENCE [LARGE SCALE GENOMIC DNA]</scope>
    <source>
        <strain evidence="1 2">MAFF 242679</strain>
    </source>
</reference>
<name>A0AA37GMM8_9PEZI</name>